<accession>A0A0G0QTZ2</accession>
<evidence type="ECO:0000313" key="5">
    <source>
        <dbReference type="EMBL" id="KKR43954.1"/>
    </source>
</evidence>
<reference evidence="5 6" key="1">
    <citation type="journal article" date="2015" name="Nature">
        <title>rRNA introns, odd ribosomes, and small enigmatic genomes across a large radiation of phyla.</title>
        <authorList>
            <person name="Brown C.T."/>
            <person name="Hug L.A."/>
            <person name="Thomas B.C."/>
            <person name="Sharon I."/>
            <person name="Castelle C.J."/>
            <person name="Singh A."/>
            <person name="Wilkins M.J."/>
            <person name="Williams K.H."/>
            <person name="Banfield J.F."/>
        </authorList>
    </citation>
    <scope>NUCLEOTIDE SEQUENCE [LARGE SCALE GENOMIC DNA]</scope>
</reference>
<dbReference type="SUPFAM" id="SSF53448">
    <property type="entry name" value="Nucleotide-diphospho-sugar transferases"/>
    <property type="match status" value="1"/>
</dbReference>
<protein>
    <submittedName>
        <fullName evidence="5">Glycosyl transferase, family 2</fullName>
    </submittedName>
</protein>
<evidence type="ECO:0000313" key="6">
    <source>
        <dbReference type="Proteomes" id="UP000034215"/>
    </source>
</evidence>
<gene>
    <name evidence="5" type="ORF">UT76_C0007G0011</name>
</gene>
<organism evidence="5 6">
    <name type="scientific">Candidatus Woesebacteria bacterium GW2011_GWB1_40_12</name>
    <dbReference type="NCBI Taxonomy" id="1618576"/>
    <lineage>
        <taxon>Bacteria</taxon>
        <taxon>Candidatus Woeseibacteriota</taxon>
    </lineage>
</organism>
<evidence type="ECO:0000256" key="3">
    <source>
        <dbReference type="ARBA" id="ARBA00022679"/>
    </source>
</evidence>
<sequence length="298" mass="34157">MNKNTVSVVIPNYNGEKLLEKNLPYLLKAKENPANNIIEIIIVDDGSIDESTKLITKNFPEVKLIKHKINRGFSAAVNTGARMTKGSLILLINTDVIPSVNFLEPVFKHFDNDKVFAVSLHEEGFGWAKGGFYGGFIELSMGEESASSHHSFYVSGGSGVFRRDYWMKLTGMDEKLFSPFYWEDIDICYRAEKRGYINMWDPDGKVVHHHESTVSKFPKSYVGRIRERNQLLLIWKNIHSPKLIRNHIAGIFRRVLRHPGYIRIVLMALGRLGIALKERKKEIKLSKVSDEAIFMNFR</sequence>
<dbReference type="Pfam" id="PF00535">
    <property type="entry name" value="Glycos_transf_2"/>
    <property type="match status" value="1"/>
</dbReference>
<dbReference type="Proteomes" id="UP000034215">
    <property type="component" value="Unassembled WGS sequence"/>
</dbReference>
<evidence type="ECO:0000256" key="2">
    <source>
        <dbReference type="ARBA" id="ARBA00022676"/>
    </source>
</evidence>
<dbReference type="InterPro" id="IPR001173">
    <property type="entry name" value="Glyco_trans_2-like"/>
</dbReference>
<dbReference type="EMBL" id="LBYA01000007">
    <property type="protein sequence ID" value="KKR43954.1"/>
    <property type="molecule type" value="Genomic_DNA"/>
</dbReference>
<dbReference type="PANTHER" id="PTHR43179">
    <property type="entry name" value="RHAMNOSYLTRANSFERASE WBBL"/>
    <property type="match status" value="1"/>
</dbReference>
<dbReference type="Gene3D" id="3.90.550.10">
    <property type="entry name" value="Spore Coat Polysaccharide Biosynthesis Protein SpsA, Chain A"/>
    <property type="match status" value="1"/>
</dbReference>
<dbReference type="AlphaFoldDB" id="A0A0G0QTZ2"/>
<dbReference type="PANTHER" id="PTHR43179:SF12">
    <property type="entry name" value="GALACTOFURANOSYLTRANSFERASE GLFT2"/>
    <property type="match status" value="1"/>
</dbReference>
<comment type="caution">
    <text evidence="5">The sequence shown here is derived from an EMBL/GenBank/DDBJ whole genome shotgun (WGS) entry which is preliminary data.</text>
</comment>
<dbReference type="CDD" id="cd04186">
    <property type="entry name" value="GT_2_like_c"/>
    <property type="match status" value="1"/>
</dbReference>
<comment type="similarity">
    <text evidence="1">Belongs to the glycosyltransferase 2 family.</text>
</comment>
<evidence type="ECO:0000256" key="1">
    <source>
        <dbReference type="ARBA" id="ARBA00006739"/>
    </source>
</evidence>
<proteinExistence type="inferred from homology"/>
<evidence type="ECO:0000259" key="4">
    <source>
        <dbReference type="Pfam" id="PF00535"/>
    </source>
</evidence>
<dbReference type="GO" id="GO:0016757">
    <property type="term" value="F:glycosyltransferase activity"/>
    <property type="evidence" value="ECO:0007669"/>
    <property type="project" value="UniProtKB-KW"/>
</dbReference>
<dbReference type="InterPro" id="IPR029044">
    <property type="entry name" value="Nucleotide-diphossugar_trans"/>
</dbReference>
<keyword evidence="2" id="KW-0328">Glycosyltransferase</keyword>
<keyword evidence="3 5" id="KW-0808">Transferase</keyword>
<feature type="domain" description="Glycosyltransferase 2-like" evidence="4">
    <location>
        <begin position="7"/>
        <end position="118"/>
    </location>
</feature>
<name>A0A0G0QTZ2_9BACT</name>